<dbReference type="InterPro" id="IPR016167">
    <property type="entry name" value="FAD-bd_PCMH_sub1"/>
</dbReference>
<evidence type="ECO:0000256" key="1">
    <source>
        <dbReference type="ARBA" id="ARBA00022630"/>
    </source>
</evidence>
<keyword evidence="2" id="KW-0274">FAD</keyword>
<name>X1MKJ9_9ZZZZ</name>
<dbReference type="GO" id="GO:0071949">
    <property type="term" value="F:FAD binding"/>
    <property type="evidence" value="ECO:0007669"/>
    <property type="project" value="InterPro"/>
</dbReference>
<dbReference type="InterPro" id="IPR016166">
    <property type="entry name" value="FAD-bd_PCMH"/>
</dbReference>
<dbReference type="PANTHER" id="PTHR42934">
    <property type="entry name" value="GLYCOLATE OXIDASE SUBUNIT GLCD"/>
    <property type="match status" value="1"/>
</dbReference>
<proteinExistence type="predicted"/>
<dbReference type="GO" id="GO:0003824">
    <property type="term" value="F:catalytic activity"/>
    <property type="evidence" value="ECO:0007669"/>
    <property type="project" value="InterPro"/>
</dbReference>
<dbReference type="Gene3D" id="3.30.465.10">
    <property type="match status" value="1"/>
</dbReference>
<feature type="non-terminal residue" evidence="4">
    <location>
        <position position="297"/>
    </location>
</feature>
<dbReference type="SUPFAM" id="SSF55103">
    <property type="entry name" value="FAD-linked oxidases, C-terminal domain"/>
    <property type="match status" value="1"/>
</dbReference>
<dbReference type="Pfam" id="PF02913">
    <property type="entry name" value="FAD-oxidase_C"/>
    <property type="match status" value="1"/>
</dbReference>
<organism evidence="4">
    <name type="scientific">marine sediment metagenome</name>
    <dbReference type="NCBI Taxonomy" id="412755"/>
    <lineage>
        <taxon>unclassified sequences</taxon>
        <taxon>metagenomes</taxon>
        <taxon>ecological metagenomes</taxon>
    </lineage>
</organism>
<feature type="domain" description="FAD-binding PCMH-type" evidence="3">
    <location>
        <begin position="34"/>
        <end position="215"/>
    </location>
</feature>
<dbReference type="InterPro" id="IPR036318">
    <property type="entry name" value="FAD-bd_PCMH-like_sf"/>
</dbReference>
<dbReference type="Pfam" id="PF01565">
    <property type="entry name" value="FAD_binding_4"/>
    <property type="match status" value="1"/>
</dbReference>
<accession>X1MKJ9</accession>
<evidence type="ECO:0000313" key="4">
    <source>
        <dbReference type="EMBL" id="GAI32162.1"/>
    </source>
</evidence>
<dbReference type="PANTHER" id="PTHR42934:SF2">
    <property type="entry name" value="GLYCOLATE OXIDASE SUBUNIT GLCD"/>
    <property type="match status" value="1"/>
</dbReference>
<dbReference type="PROSITE" id="PS51387">
    <property type="entry name" value="FAD_PCMH"/>
    <property type="match status" value="1"/>
</dbReference>
<sequence>MNVEKLQDIVGQDWVITKREQMESYLVDETALAVRPKPADNVVVVKPANSKEISEILKLANREKTPVFIRGGGTGLCGGAMPTVDGIVLSMERLDKVEEVDKDNLMIVVEGGVTLEAMLKAVEDAGLFFPPHPGDEGAYIGGLVACNAGGARAVKYGVIRNYVKGLEVVLPTGEIMNVGGKLIKNNQGLDLLHLLIHSEGILGVITKVIFRLYPRSASSGTMVISYDTRHDAMDSVPKILRSGVIPLAVEYVDRDVIEMSAEYLGMKWPATKGSAHVIVIVTGANEDEVYLQAEQVS</sequence>
<protein>
    <recommendedName>
        <fullName evidence="3">FAD-binding PCMH-type domain-containing protein</fullName>
    </recommendedName>
</protein>
<dbReference type="InterPro" id="IPR016169">
    <property type="entry name" value="FAD-bd_PCMH_sub2"/>
</dbReference>
<evidence type="ECO:0000256" key="2">
    <source>
        <dbReference type="ARBA" id="ARBA00022827"/>
    </source>
</evidence>
<dbReference type="EMBL" id="BARV01014538">
    <property type="protein sequence ID" value="GAI32162.1"/>
    <property type="molecule type" value="Genomic_DNA"/>
</dbReference>
<gene>
    <name evidence="4" type="ORF">S06H3_25265</name>
</gene>
<dbReference type="Gene3D" id="3.30.43.10">
    <property type="entry name" value="Uridine Diphospho-n-acetylenolpyruvylglucosamine Reductase, domain 2"/>
    <property type="match status" value="1"/>
</dbReference>
<dbReference type="InterPro" id="IPR006094">
    <property type="entry name" value="Oxid_FAD_bind_N"/>
</dbReference>
<dbReference type="AlphaFoldDB" id="X1MKJ9"/>
<reference evidence="4" key="1">
    <citation type="journal article" date="2014" name="Front. Microbiol.">
        <title>High frequency of phylogenetically diverse reductive dehalogenase-homologous genes in deep subseafloor sedimentary metagenomes.</title>
        <authorList>
            <person name="Kawai M."/>
            <person name="Futagami T."/>
            <person name="Toyoda A."/>
            <person name="Takaki Y."/>
            <person name="Nishi S."/>
            <person name="Hori S."/>
            <person name="Arai W."/>
            <person name="Tsubouchi T."/>
            <person name="Morono Y."/>
            <person name="Uchiyama I."/>
            <person name="Ito T."/>
            <person name="Fujiyama A."/>
            <person name="Inagaki F."/>
            <person name="Takami H."/>
        </authorList>
    </citation>
    <scope>NUCLEOTIDE SEQUENCE</scope>
    <source>
        <strain evidence="4">Expedition CK06-06</strain>
    </source>
</reference>
<dbReference type="InterPro" id="IPR051914">
    <property type="entry name" value="FAD-linked_OxidoTrans_Type4"/>
</dbReference>
<dbReference type="InterPro" id="IPR004113">
    <property type="entry name" value="FAD-bd_oxidored_4_C"/>
</dbReference>
<comment type="caution">
    <text evidence="4">The sequence shown here is derived from an EMBL/GenBank/DDBJ whole genome shotgun (WGS) entry which is preliminary data.</text>
</comment>
<dbReference type="InterPro" id="IPR016164">
    <property type="entry name" value="FAD-linked_Oxase-like_C"/>
</dbReference>
<keyword evidence="1" id="KW-0285">Flavoprotein</keyword>
<dbReference type="SUPFAM" id="SSF56176">
    <property type="entry name" value="FAD-binding/transporter-associated domain-like"/>
    <property type="match status" value="1"/>
</dbReference>
<evidence type="ECO:0000259" key="3">
    <source>
        <dbReference type="PROSITE" id="PS51387"/>
    </source>
</evidence>